<feature type="domain" description="DUF2264" evidence="1">
    <location>
        <begin position="7"/>
        <end position="82"/>
    </location>
</feature>
<dbReference type="InterPro" id="IPR016624">
    <property type="entry name" value="UCP014753"/>
</dbReference>
<accession>A0A3S4GL62</accession>
<dbReference type="Pfam" id="PF10022">
    <property type="entry name" value="DUF2264"/>
    <property type="match status" value="1"/>
</dbReference>
<dbReference type="PANTHER" id="PTHR35339">
    <property type="entry name" value="LINALOOL DEHYDRATASE_ISOMERASE DOMAIN-CONTAINING PROTEIN"/>
    <property type="match status" value="1"/>
</dbReference>
<evidence type="ECO:0000313" key="3">
    <source>
        <dbReference type="Proteomes" id="UP000275676"/>
    </source>
</evidence>
<reference evidence="2 3" key="1">
    <citation type="submission" date="2018-12" db="EMBL/GenBank/DDBJ databases">
        <authorList>
            <consortium name="Pathogen Informatics"/>
        </authorList>
    </citation>
    <scope>NUCLEOTIDE SEQUENCE [LARGE SCALE GENOMIC DNA]</scope>
    <source>
        <strain evidence="2 3">NCTC10047</strain>
    </source>
</reference>
<dbReference type="AlphaFoldDB" id="A0A3S4GL62"/>
<sequence>MALGDVSDEKYERIKEFHVGGGWFRDGAHGNYDYYNAWGFHYSLYWLDQINPEYDPQFIRSCMAEFVTTYRYLMTPQGIPFFWSQCLLSPGCFCPITGGSQSFKDALHIGEAKRALEQHCVILLAMGRCVLVFQRRDYLQMTSDWWTTTVDLPVVFGHYVP</sequence>
<protein>
    <submittedName>
        <fullName evidence="2">Uncharacterized protein conserved in bacteria</fullName>
    </submittedName>
</protein>
<gene>
    <name evidence="2" type="ORF">NCTC10047_02639</name>
</gene>
<dbReference type="EMBL" id="LR134156">
    <property type="protein sequence ID" value="VEA76744.1"/>
    <property type="molecule type" value="Genomic_DNA"/>
</dbReference>
<evidence type="ECO:0000313" key="2">
    <source>
        <dbReference type="EMBL" id="VEA76744.1"/>
    </source>
</evidence>
<proteinExistence type="predicted"/>
<name>A0A3S4GL62_SALER</name>
<dbReference type="InterPro" id="IPR049349">
    <property type="entry name" value="DUF2264_N"/>
</dbReference>
<dbReference type="PANTHER" id="PTHR35339:SF4">
    <property type="entry name" value="LINALOOL DEHYDRATASE_ISOMERASE DOMAIN-CONTAINING PROTEIN"/>
    <property type="match status" value="1"/>
</dbReference>
<organism evidence="2 3">
    <name type="scientific">Salmonella enterica subsp. arizonae</name>
    <dbReference type="NCBI Taxonomy" id="59203"/>
    <lineage>
        <taxon>Bacteria</taxon>
        <taxon>Pseudomonadati</taxon>
        <taxon>Pseudomonadota</taxon>
        <taxon>Gammaproteobacteria</taxon>
        <taxon>Enterobacterales</taxon>
        <taxon>Enterobacteriaceae</taxon>
        <taxon>Salmonella</taxon>
    </lineage>
</organism>
<evidence type="ECO:0000259" key="1">
    <source>
        <dbReference type="Pfam" id="PF10022"/>
    </source>
</evidence>
<dbReference type="Proteomes" id="UP000275676">
    <property type="component" value="Chromosome"/>
</dbReference>